<reference evidence="1 2" key="1">
    <citation type="submission" date="2018-07" db="EMBL/GenBank/DDBJ databases">
        <title>A high quality draft genome assembly of the barn swallow (H. rustica rustica).</title>
        <authorList>
            <person name="Formenti G."/>
            <person name="Chiara M."/>
            <person name="Poveda L."/>
            <person name="Francoijs K.-J."/>
            <person name="Bonisoli-Alquati A."/>
            <person name="Canova L."/>
            <person name="Gianfranceschi L."/>
            <person name="Horner D.S."/>
            <person name="Saino N."/>
        </authorList>
    </citation>
    <scope>NUCLEOTIDE SEQUENCE [LARGE SCALE GENOMIC DNA]</scope>
    <source>
        <strain evidence="1">Chelidonia</strain>
        <tissue evidence="1">Blood</tissue>
    </source>
</reference>
<dbReference type="Proteomes" id="UP000269221">
    <property type="component" value="Unassembled WGS sequence"/>
</dbReference>
<proteinExistence type="predicted"/>
<comment type="caution">
    <text evidence="1">The sequence shown here is derived from an EMBL/GenBank/DDBJ whole genome shotgun (WGS) entry which is preliminary data.</text>
</comment>
<sequence length="93" mass="10897">MLKDLPQSEVRVEDAIEQILKPRGYKPRWDGIQPGPLEEFEVDEQWEPLAQDHSKENRLVQCQVLSRESMNIRSAVMLDKEQETHLKSRRVGT</sequence>
<name>A0A3M0KT41_HIRRU</name>
<evidence type="ECO:0000313" key="1">
    <source>
        <dbReference type="EMBL" id="RMC16448.1"/>
    </source>
</evidence>
<dbReference type="EMBL" id="QRBI01000103">
    <property type="protein sequence ID" value="RMC16448.1"/>
    <property type="molecule type" value="Genomic_DNA"/>
</dbReference>
<evidence type="ECO:0000313" key="2">
    <source>
        <dbReference type="Proteomes" id="UP000269221"/>
    </source>
</evidence>
<gene>
    <name evidence="1" type="ORF">DUI87_06778</name>
</gene>
<accession>A0A3M0KT41</accession>
<keyword evidence="2" id="KW-1185">Reference proteome</keyword>
<dbReference type="AlphaFoldDB" id="A0A3M0KT41"/>
<protein>
    <submittedName>
        <fullName evidence="1">Uncharacterized protein</fullName>
    </submittedName>
</protein>
<organism evidence="1 2">
    <name type="scientific">Hirundo rustica rustica</name>
    <dbReference type="NCBI Taxonomy" id="333673"/>
    <lineage>
        <taxon>Eukaryota</taxon>
        <taxon>Metazoa</taxon>
        <taxon>Chordata</taxon>
        <taxon>Craniata</taxon>
        <taxon>Vertebrata</taxon>
        <taxon>Euteleostomi</taxon>
        <taxon>Archelosauria</taxon>
        <taxon>Archosauria</taxon>
        <taxon>Dinosauria</taxon>
        <taxon>Saurischia</taxon>
        <taxon>Theropoda</taxon>
        <taxon>Coelurosauria</taxon>
        <taxon>Aves</taxon>
        <taxon>Neognathae</taxon>
        <taxon>Neoaves</taxon>
        <taxon>Telluraves</taxon>
        <taxon>Australaves</taxon>
        <taxon>Passeriformes</taxon>
        <taxon>Sylvioidea</taxon>
        <taxon>Hirundinidae</taxon>
        <taxon>Hirundo</taxon>
    </lineage>
</organism>